<keyword evidence="2" id="KW-1185">Reference proteome</keyword>
<evidence type="ECO:0000313" key="2">
    <source>
        <dbReference type="Proteomes" id="UP000271925"/>
    </source>
</evidence>
<comment type="caution">
    <text evidence="1">The sequence shown here is derived from an EMBL/GenBank/DDBJ whole genome shotgun (WGS) entry which is preliminary data.</text>
</comment>
<proteinExistence type="predicted"/>
<name>A0A3P1C350_9BACT</name>
<protein>
    <recommendedName>
        <fullName evidence="3">DUF4595 domain-containing protein</fullName>
    </recommendedName>
</protein>
<dbReference type="RefSeq" id="WP_124873278.1">
    <property type="nucleotide sequence ID" value="NZ_RQJO01000007.1"/>
</dbReference>
<reference evidence="1 2" key="1">
    <citation type="submission" date="2018-11" db="EMBL/GenBank/DDBJ databases">
        <authorList>
            <person name="Zhou Z."/>
            <person name="Wang G."/>
        </authorList>
    </citation>
    <scope>NUCLEOTIDE SEQUENCE [LARGE SCALE GENOMIC DNA]</scope>
    <source>
        <strain evidence="1 2">KCTC52004</strain>
    </source>
</reference>
<dbReference type="Proteomes" id="UP000271925">
    <property type="component" value="Unassembled WGS sequence"/>
</dbReference>
<dbReference type="AlphaFoldDB" id="A0A3P1C350"/>
<dbReference type="EMBL" id="RQJO01000007">
    <property type="protein sequence ID" value="RRB07815.1"/>
    <property type="molecule type" value="Genomic_DNA"/>
</dbReference>
<dbReference type="OrthoDB" id="948714at2"/>
<sequence>MKIVTRFAGLSACLLFFLHSCNPGKDQHSLLKPGCQVLTYTIESKESSPEAYVRDETAVLDRDTVKIGKVSTRTYKYDEQDRIIESTWATYNYGGNGGKTLYQYTSDTVTLISTHLGMDRQIHKFPLNKQGLNGSANLKYNADGFLIESVNYGATKTYTIENGNIVREQERAAPPNPMVYEWTYEYDLTRPNLPNTNPYDGKTSKNLLMKVTTGTGVSASSYAYKYIFDESGTKTRRYRKIGEGRYLVADYTITCR</sequence>
<gene>
    <name evidence="1" type="ORF">EHT25_08585</name>
</gene>
<accession>A0A3P1C350</accession>
<organism evidence="1 2">
    <name type="scientific">Larkinella rosea</name>
    <dbReference type="NCBI Taxonomy" id="2025312"/>
    <lineage>
        <taxon>Bacteria</taxon>
        <taxon>Pseudomonadati</taxon>
        <taxon>Bacteroidota</taxon>
        <taxon>Cytophagia</taxon>
        <taxon>Cytophagales</taxon>
        <taxon>Spirosomataceae</taxon>
        <taxon>Larkinella</taxon>
    </lineage>
</organism>
<evidence type="ECO:0000313" key="1">
    <source>
        <dbReference type="EMBL" id="RRB07815.1"/>
    </source>
</evidence>
<evidence type="ECO:0008006" key="3">
    <source>
        <dbReference type="Google" id="ProtNLM"/>
    </source>
</evidence>